<reference evidence="10" key="1">
    <citation type="submission" date="2020-02" db="EMBL/GenBank/DDBJ databases">
        <authorList>
            <person name="Meier V. D."/>
        </authorList>
    </citation>
    <scope>NUCLEOTIDE SEQUENCE</scope>
    <source>
        <strain evidence="10">AVDCRST_MAG49</strain>
    </source>
</reference>
<comment type="function">
    <text evidence="8">Toxic component of a toxin-antitoxin (TA) system. An RNase.</text>
</comment>
<evidence type="ECO:0000256" key="4">
    <source>
        <dbReference type="ARBA" id="ARBA00022723"/>
    </source>
</evidence>
<evidence type="ECO:0000256" key="1">
    <source>
        <dbReference type="ARBA" id="ARBA00001946"/>
    </source>
</evidence>
<sequence length="133" mass="14728">MTYLFDTDRAADWLNGRADARQLVTRLLPTGIAISAVSYAEIVEGILGGRDPAREEEGFQTFLRAIPVLGIDAAIARRTGELRLDLRRRGLGVNHRALDLFVAATALEHGLTLVTRNTRHYRDVPGLTLYQDA</sequence>
<evidence type="ECO:0000259" key="9">
    <source>
        <dbReference type="Pfam" id="PF01850"/>
    </source>
</evidence>
<name>A0A6J4UIV9_9BACT</name>
<dbReference type="Pfam" id="PF01850">
    <property type="entry name" value="PIN"/>
    <property type="match status" value="1"/>
</dbReference>
<dbReference type="GO" id="GO:0004540">
    <property type="term" value="F:RNA nuclease activity"/>
    <property type="evidence" value="ECO:0007669"/>
    <property type="project" value="InterPro"/>
</dbReference>
<feature type="binding site" evidence="8">
    <location>
        <position position="6"/>
    </location>
    <ligand>
        <name>Mg(2+)</name>
        <dbReference type="ChEBI" id="CHEBI:18420"/>
    </ligand>
</feature>
<keyword evidence="4 8" id="KW-0479">Metal-binding</keyword>
<dbReference type="SUPFAM" id="SSF88723">
    <property type="entry name" value="PIN domain-like"/>
    <property type="match status" value="1"/>
</dbReference>
<dbReference type="Gene3D" id="3.40.50.1010">
    <property type="entry name" value="5'-nuclease"/>
    <property type="match status" value="1"/>
</dbReference>
<dbReference type="PANTHER" id="PTHR33653">
    <property type="entry name" value="RIBONUCLEASE VAPC2"/>
    <property type="match status" value="1"/>
</dbReference>
<keyword evidence="8" id="KW-0800">Toxin</keyword>
<dbReference type="InterPro" id="IPR002716">
    <property type="entry name" value="PIN_dom"/>
</dbReference>
<dbReference type="InterPro" id="IPR050556">
    <property type="entry name" value="Type_II_TA_system_RNase"/>
</dbReference>
<evidence type="ECO:0000256" key="6">
    <source>
        <dbReference type="ARBA" id="ARBA00022842"/>
    </source>
</evidence>
<keyword evidence="5 8" id="KW-0378">Hydrolase</keyword>
<evidence type="ECO:0000256" key="2">
    <source>
        <dbReference type="ARBA" id="ARBA00022649"/>
    </source>
</evidence>
<dbReference type="InterPro" id="IPR022907">
    <property type="entry name" value="VapC_family"/>
</dbReference>
<evidence type="ECO:0000313" key="10">
    <source>
        <dbReference type="EMBL" id="CAA9550041.1"/>
    </source>
</evidence>
<dbReference type="EMBL" id="CADCWG010000106">
    <property type="protein sequence ID" value="CAA9550041.1"/>
    <property type="molecule type" value="Genomic_DNA"/>
</dbReference>
<dbReference type="EC" id="3.1.-.-" evidence="8"/>
<organism evidence="10">
    <name type="scientific">uncultured Thermomicrobiales bacterium</name>
    <dbReference type="NCBI Taxonomy" id="1645740"/>
    <lineage>
        <taxon>Bacteria</taxon>
        <taxon>Pseudomonadati</taxon>
        <taxon>Thermomicrobiota</taxon>
        <taxon>Thermomicrobia</taxon>
        <taxon>Thermomicrobiales</taxon>
        <taxon>environmental samples</taxon>
    </lineage>
</organism>
<dbReference type="GO" id="GO:0000287">
    <property type="term" value="F:magnesium ion binding"/>
    <property type="evidence" value="ECO:0007669"/>
    <property type="project" value="UniProtKB-UniRule"/>
</dbReference>
<comment type="similarity">
    <text evidence="7 8">Belongs to the PINc/VapC protein family.</text>
</comment>
<dbReference type="CDD" id="cd09881">
    <property type="entry name" value="PIN_VapC4-5_FitB-like"/>
    <property type="match status" value="1"/>
</dbReference>
<keyword evidence="6 8" id="KW-0460">Magnesium</keyword>
<dbReference type="HAMAP" id="MF_00265">
    <property type="entry name" value="VapC_Nob1"/>
    <property type="match status" value="1"/>
</dbReference>
<dbReference type="InterPro" id="IPR029060">
    <property type="entry name" value="PIN-like_dom_sf"/>
</dbReference>
<dbReference type="PANTHER" id="PTHR33653:SF1">
    <property type="entry name" value="RIBONUCLEASE VAPC2"/>
    <property type="match status" value="1"/>
</dbReference>
<evidence type="ECO:0000256" key="3">
    <source>
        <dbReference type="ARBA" id="ARBA00022722"/>
    </source>
</evidence>
<keyword evidence="2 8" id="KW-1277">Toxin-antitoxin system</keyword>
<evidence type="ECO:0000256" key="5">
    <source>
        <dbReference type="ARBA" id="ARBA00022801"/>
    </source>
</evidence>
<accession>A0A6J4UIV9</accession>
<feature type="binding site" evidence="8">
    <location>
        <position position="99"/>
    </location>
    <ligand>
        <name>Mg(2+)</name>
        <dbReference type="ChEBI" id="CHEBI:18420"/>
    </ligand>
</feature>
<feature type="domain" description="PIN" evidence="9">
    <location>
        <begin position="4"/>
        <end position="122"/>
    </location>
</feature>
<dbReference type="GO" id="GO:0016787">
    <property type="term" value="F:hydrolase activity"/>
    <property type="evidence" value="ECO:0007669"/>
    <property type="project" value="UniProtKB-KW"/>
</dbReference>
<gene>
    <name evidence="8" type="primary">vapC</name>
    <name evidence="10" type="ORF">AVDCRST_MAG49-1700</name>
</gene>
<proteinExistence type="inferred from homology"/>
<dbReference type="AlphaFoldDB" id="A0A6J4UIV9"/>
<keyword evidence="3 8" id="KW-0540">Nuclease</keyword>
<comment type="cofactor">
    <cofactor evidence="1 8">
        <name>Mg(2+)</name>
        <dbReference type="ChEBI" id="CHEBI:18420"/>
    </cofactor>
</comment>
<protein>
    <recommendedName>
        <fullName evidence="8">Ribonuclease VapC</fullName>
        <shortName evidence="8">RNase VapC</shortName>
        <ecNumber evidence="8">3.1.-.-</ecNumber>
    </recommendedName>
    <alternativeName>
        <fullName evidence="8">Toxin VapC</fullName>
    </alternativeName>
</protein>
<evidence type="ECO:0000256" key="7">
    <source>
        <dbReference type="ARBA" id="ARBA00038093"/>
    </source>
</evidence>
<evidence type="ECO:0000256" key="8">
    <source>
        <dbReference type="HAMAP-Rule" id="MF_00265"/>
    </source>
</evidence>
<dbReference type="GO" id="GO:0090729">
    <property type="term" value="F:toxin activity"/>
    <property type="evidence" value="ECO:0007669"/>
    <property type="project" value="UniProtKB-KW"/>
</dbReference>